<keyword evidence="1" id="KW-0732">Signal</keyword>
<dbReference type="EMBL" id="CAJOBA010049341">
    <property type="protein sequence ID" value="CAF4222807.1"/>
    <property type="molecule type" value="Genomic_DNA"/>
</dbReference>
<dbReference type="Proteomes" id="UP000677228">
    <property type="component" value="Unassembled WGS sequence"/>
</dbReference>
<evidence type="ECO:0000256" key="4">
    <source>
        <dbReference type="PROSITE-ProRule" id="PRU00124"/>
    </source>
</evidence>
<keyword evidence="3" id="KW-0245">EGF-like domain</keyword>
<dbReference type="SUPFAM" id="SSF57424">
    <property type="entry name" value="LDL receptor-like module"/>
    <property type="match status" value="1"/>
</dbReference>
<dbReference type="PANTHER" id="PTHR14949">
    <property type="entry name" value="EGF-LIKE-DOMAIN, MULTIPLE 7, 8"/>
    <property type="match status" value="1"/>
</dbReference>
<dbReference type="Gene3D" id="2.10.25.10">
    <property type="entry name" value="Laminin"/>
    <property type="match status" value="1"/>
</dbReference>
<gene>
    <name evidence="6" type="ORF">OVA965_LOCUS33747</name>
    <name evidence="7" type="ORF">TMI583_LOCUS34641</name>
</gene>
<evidence type="ECO:0000313" key="7">
    <source>
        <dbReference type="EMBL" id="CAF4222807.1"/>
    </source>
</evidence>
<dbReference type="Proteomes" id="UP000682733">
    <property type="component" value="Unassembled WGS sequence"/>
</dbReference>
<dbReference type="PANTHER" id="PTHR14949:SF56">
    <property type="entry name" value="EGF-LIKE-DOMAIN, MULTIPLE 7"/>
    <property type="match status" value="1"/>
</dbReference>
<comment type="caution">
    <text evidence="3">Lacks conserved residue(s) required for the propagation of feature annotation.</text>
</comment>
<dbReference type="PROSITE" id="PS00022">
    <property type="entry name" value="EGF_1"/>
    <property type="match status" value="2"/>
</dbReference>
<reference evidence="6" key="1">
    <citation type="submission" date="2021-02" db="EMBL/GenBank/DDBJ databases">
        <authorList>
            <person name="Nowell W R."/>
        </authorList>
    </citation>
    <scope>NUCLEOTIDE SEQUENCE</scope>
</reference>
<name>A0A8S2FCI7_9BILA</name>
<dbReference type="AlphaFoldDB" id="A0A8S2FCI7"/>
<feature type="disulfide bond" evidence="3">
    <location>
        <begin position="309"/>
        <end position="318"/>
    </location>
</feature>
<evidence type="ECO:0000313" key="6">
    <source>
        <dbReference type="EMBL" id="CAF1422567.1"/>
    </source>
</evidence>
<evidence type="ECO:0000256" key="3">
    <source>
        <dbReference type="PROSITE-ProRule" id="PRU00076"/>
    </source>
</evidence>
<accession>A0A8S2FCI7</accession>
<dbReference type="InterPro" id="IPR023415">
    <property type="entry name" value="LDLR_class-A_CS"/>
</dbReference>
<dbReference type="PROSITE" id="PS50026">
    <property type="entry name" value="EGF_3"/>
    <property type="match status" value="1"/>
</dbReference>
<sequence length="381" mass="43449">MNHCPVEYPLEITRRFRCWNSSKCIRLEDICDGIEDCPLYDDEYLCPRRKNATNCAAGTIACDLGSAFEGPCLPKSEVCTKYNCYTTFCDMYPRRIYKPFSFLGFDHYGPLTIYESVKKLTSSSSVQEPVAIPLNANDSDYCNRGTVVMSNGIRQCLCSPSFYGTFCEYQSERLTIHLKIETLGILSQSILRFLICLLIENTNNVIYCEEIVHVPYMHKSLKYVVYLVYPRSTVGNYSVRVTAFSCTTKDIKLVSLWYFHIRFWFLPVNRLSIKINVGKSSTSVPCSIDCLHGVCMPYLNLVNEQYCLCDDGWSGQHCHMPSIFKCSNRSKLIDSKCICPLGTYGVDCNALFDPCRAIVCHHGGTCFPLDPRTSEKFYILF</sequence>
<dbReference type="EMBL" id="CAJNOK010027581">
    <property type="protein sequence ID" value="CAF1422567.1"/>
    <property type="molecule type" value="Genomic_DNA"/>
</dbReference>
<dbReference type="Gene3D" id="4.10.400.10">
    <property type="entry name" value="Low-density Lipoprotein Receptor"/>
    <property type="match status" value="1"/>
</dbReference>
<keyword evidence="2 3" id="KW-1015">Disulfide bond</keyword>
<dbReference type="PROSITE" id="PS50068">
    <property type="entry name" value="LDLRA_2"/>
    <property type="match status" value="1"/>
</dbReference>
<dbReference type="PROSITE" id="PS01209">
    <property type="entry name" value="LDLRA_1"/>
    <property type="match status" value="1"/>
</dbReference>
<evidence type="ECO:0000313" key="8">
    <source>
        <dbReference type="Proteomes" id="UP000677228"/>
    </source>
</evidence>
<evidence type="ECO:0000256" key="1">
    <source>
        <dbReference type="ARBA" id="ARBA00022729"/>
    </source>
</evidence>
<evidence type="ECO:0000259" key="5">
    <source>
        <dbReference type="PROSITE" id="PS50026"/>
    </source>
</evidence>
<dbReference type="InterPro" id="IPR002172">
    <property type="entry name" value="LDrepeatLR_classA_rpt"/>
</dbReference>
<dbReference type="InterPro" id="IPR050969">
    <property type="entry name" value="Dev_Signal_Modulators"/>
</dbReference>
<feature type="domain" description="EGF-like" evidence="5">
    <location>
        <begin position="282"/>
        <end position="319"/>
    </location>
</feature>
<dbReference type="SUPFAM" id="SSF57196">
    <property type="entry name" value="EGF/Laminin"/>
    <property type="match status" value="1"/>
</dbReference>
<evidence type="ECO:0000256" key="2">
    <source>
        <dbReference type="ARBA" id="ARBA00023157"/>
    </source>
</evidence>
<proteinExistence type="predicted"/>
<comment type="caution">
    <text evidence="6">The sequence shown here is derived from an EMBL/GenBank/DDBJ whole genome shotgun (WGS) entry which is preliminary data.</text>
</comment>
<feature type="disulfide bond" evidence="3">
    <location>
        <begin position="290"/>
        <end position="307"/>
    </location>
</feature>
<dbReference type="PROSITE" id="PS01186">
    <property type="entry name" value="EGF_2"/>
    <property type="match status" value="1"/>
</dbReference>
<protein>
    <recommendedName>
        <fullName evidence="5">EGF-like domain-containing protein</fullName>
    </recommendedName>
</protein>
<organism evidence="6 8">
    <name type="scientific">Didymodactylos carnosus</name>
    <dbReference type="NCBI Taxonomy" id="1234261"/>
    <lineage>
        <taxon>Eukaryota</taxon>
        <taxon>Metazoa</taxon>
        <taxon>Spiralia</taxon>
        <taxon>Gnathifera</taxon>
        <taxon>Rotifera</taxon>
        <taxon>Eurotatoria</taxon>
        <taxon>Bdelloidea</taxon>
        <taxon>Philodinida</taxon>
        <taxon>Philodinidae</taxon>
        <taxon>Didymodactylos</taxon>
    </lineage>
</organism>
<feature type="disulfide bond" evidence="4">
    <location>
        <begin position="31"/>
        <end position="46"/>
    </location>
</feature>
<dbReference type="InterPro" id="IPR000742">
    <property type="entry name" value="EGF"/>
</dbReference>
<dbReference type="InterPro" id="IPR036055">
    <property type="entry name" value="LDL_receptor-like_sf"/>
</dbReference>